<dbReference type="Pfam" id="PF18759">
    <property type="entry name" value="Plavaka"/>
    <property type="match status" value="1"/>
</dbReference>
<dbReference type="EMBL" id="JBANRG010000012">
    <property type="protein sequence ID" value="KAK7461774.1"/>
    <property type="molecule type" value="Genomic_DNA"/>
</dbReference>
<proteinExistence type="predicted"/>
<name>A0ABR1JHK6_9AGAR</name>
<gene>
    <name evidence="1" type="ORF">VKT23_008205</name>
</gene>
<protein>
    <submittedName>
        <fullName evidence="1">Uncharacterized protein</fullName>
    </submittedName>
</protein>
<evidence type="ECO:0000313" key="1">
    <source>
        <dbReference type="EMBL" id="KAK7461774.1"/>
    </source>
</evidence>
<evidence type="ECO:0000313" key="2">
    <source>
        <dbReference type="Proteomes" id="UP001498398"/>
    </source>
</evidence>
<sequence length="278" mass="31791">MVDSKSTSIAHTERLPKNWMMETKKRQISDINNTHFLQAWSNSTTAAPTDHHGNLLPPYAPPAQPLVSPPLAHTSEAWSPFENHVEFDFANYHFIHCQSSEAEINIELDMWRAKILTAGGDPDTVPWERCQHLYQTINAIDNINVQWTTMEVKYTGVRPPTPPAWMTKTYKLKEWDQLFKKVPYWQFNAQRRQVHSSFMSADWAWEQVDKIVQDPNTHGCMFIPFISGSDKTTVSVATGHQEYHPVYASPGNLTNVAQCTHPFALVPMAFLAIPKSMR</sequence>
<organism evidence="1 2">
    <name type="scientific">Marasmiellus scandens</name>
    <dbReference type="NCBI Taxonomy" id="2682957"/>
    <lineage>
        <taxon>Eukaryota</taxon>
        <taxon>Fungi</taxon>
        <taxon>Dikarya</taxon>
        <taxon>Basidiomycota</taxon>
        <taxon>Agaricomycotina</taxon>
        <taxon>Agaricomycetes</taxon>
        <taxon>Agaricomycetidae</taxon>
        <taxon>Agaricales</taxon>
        <taxon>Marasmiineae</taxon>
        <taxon>Omphalotaceae</taxon>
        <taxon>Marasmiellus</taxon>
    </lineage>
</organism>
<dbReference type="InterPro" id="IPR041078">
    <property type="entry name" value="Plavaka"/>
</dbReference>
<comment type="caution">
    <text evidence="1">The sequence shown here is derived from an EMBL/GenBank/DDBJ whole genome shotgun (WGS) entry which is preliminary data.</text>
</comment>
<dbReference type="Proteomes" id="UP001498398">
    <property type="component" value="Unassembled WGS sequence"/>
</dbReference>
<keyword evidence="2" id="KW-1185">Reference proteome</keyword>
<reference evidence="1 2" key="1">
    <citation type="submission" date="2024-01" db="EMBL/GenBank/DDBJ databases">
        <title>A draft genome for the cacao thread blight pathogen Marasmiellus scandens.</title>
        <authorList>
            <person name="Baruah I.K."/>
            <person name="Leung J."/>
            <person name="Bukari Y."/>
            <person name="Amoako-Attah I."/>
            <person name="Meinhardt L.W."/>
            <person name="Bailey B.A."/>
            <person name="Cohen S.P."/>
        </authorList>
    </citation>
    <scope>NUCLEOTIDE SEQUENCE [LARGE SCALE GENOMIC DNA]</scope>
    <source>
        <strain evidence="1 2">GH-19</strain>
    </source>
</reference>
<accession>A0ABR1JHK6</accession>